<keyword evidence="5" id="KW-1185">Reference proteome</keyword>
<dbReference type="STRING" id="10195.A0A3M7SXN3"/>
<feature type="region of interest" description="Disordered" evidence="2">
    <location>
        <begin position="51"/>
        <end position="76"/>
    </location>
</feature>
<dbReference type="AlphaFoldDB" id="A0A3M7SXN3"/>
<dbReference type="PROSITE" id="PS50010">
    <property type="entry name" value="DH_2"/>
    <property type="match status" value="1"/>
</dbReference>
<dbReference type="InterPro" id="IPR000219">
    <property type="entry name" value="DH_dom"/>
</dbReference>
<evidence type="ECO:0000256" key="2">
    <source>
        <dbReference type="SAM" id="MobiDB-lite"/>
    </source>
</evidence>
<protein>
    <submittedName>
        <fullName evidence="4">Rho guanine nucleotide exchange factor 17</fullName>
    </submittedName>
</protein>
<dbReference type="FunFam" id="1.20.900.10:FF:000003">
    <property type="entry name" value="Rho guanine nucleotide exchange factor 10 like"/>
    <property type="match status" value="1"/>
</dbReference>
<dbReference type="OrthoDB" id="4066896at2759"/>
<evidence type="ECO:0000313" key="5">
    <source>
        <dbReference type="Proteomes" id="UP000276133"/>
    </source>
</evidence>
<dbReference type="SUPFAM" id="SSF48065">
    <property type="entry name" value="DBL homology domain (DH-domain)"/>
    <property type="match status" value="1"/>
</dbReference>
<dbReference type="CDD" id="cd00160">
    <property type="entry name" value="RhoGEF"/>
    <property type="match status" value="1"/>
</dbReference>
<proteinExistence type="predicted"/>
<organism evidence="4 5">
    <name type="scientific">Brachionus plicatilis</name>
    <name type="common">Marine rotifer</name>
    <name type="synonym">Brachionus muelleri</name>
    <dbReference type="NCBI Taxonomy" id="10195"/>
    <lineage>
        <taxon>Eukaryota</taxon>
        <taxon>Metazoa</taxon>
        <taxon>Spiralia</taxon>
        <taxon>Gnathifera</taxon>
        <taxon>Rotifera</taxon>
        <taxon>Eurotatoria</taxon>
        <taxon>Monogononta</taxon>
        <taxon>Pseudotrocha</taxon>
        <taxon>Ploima</taxon>
        <taxon>Brachionidae</taxon>
        <taxon>Brachionus</taxon>
    </lineage>
</organism>
<dbReference type="GO" id="GO:0051496">
    <property type="term" value="P:positive regulation of stress fiber assembly"/>
    <property type="evidence" value="ECO:0007669"/>
    <property type="project" value="UniProtKB-ARBA"/>
</dbReference>
<dbReference type="GO" id="GO:0030036">
    <property type="term" value="P:actin cytoskeleton organization"/>
    <property type="evidence" value="ECO:0007669"/>
    <property type="project" value="TreeGrafter"/>
</dbReference>
<evidence type="ECO:0000259" key="3">
    <source>
        <dbReference type="PROSITE" id="PS50010"/>
    </source>
</evidence>
<feature type="non-terminal residue" evidence="4">
    <location>
        <position position="544"/>
    </location>
</feature>
<dbReference type="EMBL" id="REGN01000651">
    <property type="protein sequence ID" value="RNA40340.1"/>
    <property type="molecule type" value="Genomic_DNA"/>
</dbReference>
<evidence type="ECO:0000256" key="1">
    <source>
        <dbReference type="ARBA" id="ARBA00022658"/>
    </source>
</evidence>
<dbReference type="SMART" id="SM00325">
    <property type="entry name" value="RhoGEF"/>
    <property type="match status" value="1"/>
</dbReference>
<accession>A0A3M7SXN3</accession>
<sequence length="544" mass="62993">MTSRWKFSTETKRSVSINSSKPFGIISPKSKLSMLSSFPFRYPFASDGCTTSNTTTSTSPQHNSPQSVSNASSLVAEETNSSSLGGTYCSGFDSGSNDEILFKKPDSCVENPSNILKAIDDKKTNLFFVQGDDDYDDNRRNMYEEKRDVFMDTFRHDKINPLETVQSELTLFSTNTLPNRYFDDSSGLKRYGVRRHHSAPQPDAKWLQAKRQAIVVQMYDTEKSYVEALKILVNKYYLPLKEKDIVDRNLINDIFYKIPEIHVHHELFLSWLKTKFDTWDSHQTIGDILFNIFAKQSVIETYISFVNNYRTSQEAIRISKEQSSIFCKFLEQQTRDHRGKLTLKDLIIQPVQRIPRYELYIKDFLKCTPPNHPDHQYLIKAQTELHNLAEKIDQVHKEVNDSYGSDSLAVLQIIQDLVENLDDLVTAYRYYIRHDMLTIVSSSGMKKDRCLFLFSDLVILTSCKRRSGNINKKPNTIILNSPIGKQYLENSKHKLIMKFQLEDIDLTNNILTKKLSIEKDFLEEDLNMINRINEIAKNISYPHQ</sequence>
<dbReference type="Gene3D" id="1.20.900.10">
    <property type="entry name" value="Dbl homology (DH) domain"/>
    <property type="match status" value="1"/>
</dbReference>
<name>A0A3M7SXN3_BRAPC</name>
<dbReference type="InterPro" id="IPR011993">
    <property type="entry name" value="PH-like_dom_sf"/>
</dbReference>
<dbReference type="PANTHER" id="PTHR12877">
    <property type="entry name" value="RHO GUANINE NUCLEOTIDE EXCHANGE FACTOR"/>
    <property type="match status" value="1"/>
</dbReference>
<dbReference type="SUPFAM" id="SSF50729">
    <property type="entry name" value="PH domain-like"/>
    <property type="match status" value="1"/>
</dbReference>
<dbReference type="Gene3D" id="2.30.29.30">
    <property type="entry name" value="Pleckstrin-homology domain (PH domain)/Phosphotyrosine-binding domain (PTB)"/>
    <property type="match status" value="1"/>
</dbReference>
<dbReference type="Proteomes" id="UP000276133">
    <property type="component" value="Unassembled WGS sequence"/>
</dbReference>
<dbReference type="Pfam" id="PF00621">
    <property type="entry name" value="RhoGEF"/>
    <property type="match status" value="1"/>
</dbReference>
<dbReference type="InterPro" id="IPR039919">
    <property type="entry name" value="ARHGEF10/ARHGEF17"/>
</dbReference>
<evidence type="ECO:0000313" key="4">
    <source>
        <dbReference type="EMBL" id="RNA40340.1"/>
    </source>
</evidence>
<reference evidence="4 5" key="1">
    <citation type="journal article" date="2018" name="Sci. Rep.">
        <title>Genomic signatures of local adaptation to the degree of environmental predictability in rotifers.</title>
        <authorList>
            <person name="Franch-Gras L."/>
            <person name="Hahn C."/>
            <person name="Garcia-Roger E.M."/>
            <person name="Carmona M.J."/>
            <person name="Serra M."/>
            <person name="Gomez A."/>
        </authorList>
    </citation>
    <scope>NUCLEOTIDE SEQUENCE [LARGE SCALE GENOMIC DNA]</scope>
    <source>
        <strain evidence="4">HYR1</strain>
    </source>
</reference>
<dbReference type="PANTHER" id="PTHR12877:SF15">
    <property type="entry name" value="RHO GUANINE NUCLEOTIDE EXCHANGE FACTOR 17"/>
    <property type="match status" value="1"/>
</dbReference>
<dbReference type="GO" id="GO:0005737">
    <property type="term" value="C:cytoplasm"/>
    <property type="evidence" value="ECO:0007669"/>
    <property type="project" value="UniProtKB-ARBA"/>
</dbReference>
<feature type="compositionally biased region" description="Low complexity" evidence="2">
    <location>
        <begin position="51"/>
        <end position="67"/>
    </location>
</feature>
<dbReference type="GO" id="GO:0005085">
    <property type="term" value="F:guanyl-nucleotide exchange factor activity"/>
    <property type="evidence" value="ECO:0007669"/>
    <property type="project" value="UniProtKB-KW"/>
</dbReference>
<feature type="domain" description="DH" evidence="3">
    <location>
        <begin position="210"/>
        <end position="395"/>
    </location>
</feature>
<dbReference type="InterPro" id="IPR035899">
    <property type="entry name" value="DBL_dom_sf"/>
</dbReference>
<comment type="caution">
    <text evidence="4">The sequence shown here is derived from an EMBL/GenBank/DDBJ whole genome shotgun (WGS) entry which is preliminary data.</text>
</comment>
<keyword evidence="1" id="KW-0344">Guanine-nucleotide releasing factor</keyword>
<gene>
    <name evidence="4" type="ORF">BpHYR1_042481</name>
</gene>